<organism evidence="1 2">
    <name type="scientific">Riccia fluitans</name>
    <dbReference type="NCBI Taxonomy" id="41844"/>
    <lineage>
        <taxon>Eukaryota</taxon>
        <taxon>Viridiplantae</taxon>
        <taxon>Streptophyta</taxon>
        <taxon>Embryophyta</taxon>
        <taxon>Marchantiophyta</taxon>
        <taxon>Marchantiopsida</taxon>
        <taxon>Marchantiidae</taxon>
        <taxon>Marchantiales</taxon>
        <taxon>Ricciaceae</taxon>
        <taxon>Riccia</taxon>
    </lineage>
</organism>
<dbReference type="EMBL" id="JBHFFA010000001">
    <property type="protein sequence ID" value="KAL2652476.1"/>
    <property type="molecule type" value="Genomic_DNA"/>
</dbReference>
<reference evidence="1 2" key="1">
    <citation type="submission" date="2024-09" db="EMBL/GenBank/DDBJ databases">
        <title>Chromosome-scale assembly of Riccia fluitans.</title>
        <authorList>
            <person name="Paukszto L."/>
            <person name="Sawicki J."/>
            <person name="Karawczyk K."/>
            <person name="Piernik-Szablinska J."/>
            <person name="Szczecinska M."/>
            <person name="Mazdziarz M."/>
        </authorList>
    </citation>
    <scope>NUCLEOTIDE SEQUENCE [LARGE SCALE GENOMIC DNA]</scope>
    <source>
        <strain evidence="1">Rf_01</strain>
        <tissue evidence="1">Aerial parts of the thallus</tissue>
    </source>
</reference>
<dbReference type="Proteomes" id="UP001605036">
    <property type="component" value="Unassembled WGS sequence"/>
</dbReference>
<comment type="caution">
    <text evidence="1">The sequence shown here is derived from an EMBL/GenBank/DDBJ whole genome shotgun (WGS) entry which is preliminary data.</text>
</comment>
<proteinExistence type="predicted"/>
<protein>
    <submittedName>
        <fullName evidence="1">Uncharacterized protein</fullName>
    </submittedName>
</protein>
<dbReference type="AlphaFoldDB" id="A0ABD1ZP32"/>
<name>A0ABD1ZP32_9MARC</name>
<sequence>MPRNELLGSLRRPSGSGMQVRRAALPDRLFERESHALEWFIRSFVARFHFIHGYPKVLPERGGDVLSQLNWC</sequence>
<evidence type="ECO:0000313" key="2">
    <source>
        <dbReference type="Proteomes" id="UP001605036"/>
    </source>
</evidence>
<evidence type="ECO:0000313" key="1">
    <source>
        <dbReference type="EMBL" id="KAL2652476.1"/>
    </source>
</evidence>
<gene>
    <name evidence="1" type="ORF">R1flu_020604</name>
</gene>
<keyword evidence="2" id="KW-1185">Reference proteome</keyword>
<accession>A0ABD1ZP32</accession>